<evidence type="ECO:0000313" key="5">
    <source>
        <dbReference type="Proteomes" id="UP000000366"/>
    </source>
</evidence>
<evidence type="ECO:0000256" key="1">
    <source>
        <dbReference type="SAM" id="MobiDB-lite"/>
    </source>
</evidence>
<reference evidence="4 5" key="1">
    <citation type="journal article" date="2007" name="J. Bacteriol.">
        <title>Whole-genome analysis of the methyl tert-butyl ether-degrading beta-proteobacterium Methylibium petroleiphilum PM1.</title>
        <authorList>
            <person name="Kane S.R."/>
            <person name="Chakicherla A.Y."/>
            <person name="Chain P.S.G."/>
            <person name="Schmidt R."/>
            <person name="Shin M.W."/>
            <person name="Legler T.C."/>
            <person name="Scow K.M."/>
            <person name="Larimer F.W."/>
            <person name="Lucas S.M."/>
            <person name="Richardson P.M."/>
            <person name="Hristova K.R."/>
        </authorList>
    </citation>
    <scope>NUCLEOTIDE SEQUENCE [LARGE SCALE GENOMIC DNA]</scope>
    <source>
        <strain evidence="5">ATCC BAA-1232 / LMG 22953 / PM1</strain>
    </source>
</reference>
<feature type="compositionally biased region" description="Low complexity" evidence="1">
    <location>
        <begin position="195"/>
        <end position="216"/>
    </location>
</feature>
<feature type="signal peptide" evidence="2">
    <location>
        <begin position="1"/>
        <end position="24"/>
    </location>
</feature>
<organism evidence="4 5">
    <name type="scientific">Methylibium petroleiphilum (strain ATCC BAA-1232 / LMG 22953 / PM1)</name>
    <dbReference type="NCBI Taxonomy" id="420662"/>
    <lineage>
        <taxon>Bacteria</taxon>
        <taxon>Pseudomonadati</taxon>
        <taxon>Pseudomonadota</taxon>
        <taxon>Betaproteobacteria</taxon>
        <taxon>Burkholderiales</taxon>
        <taxon>Sphaerotilaceae</taxon>
        <taxon>Methylibium</taxon>
    </lineage>
</organism>
<evidence type="ECO:0000256" key="2">
    <source>
        <dbReference type="SAM" id="SignalP"/>
    </source>
</evidence>
<dbReference type="AlphaFoldDB" id="A2SI06"/>
<dbReference type="Proteomes" id="UP000000366">
    <property type="component" value="Chromosome"/>
</dbReference>
<gene>
    <name evidence="4" type="ordered locus">Mpe_A2239</name>
</gene>
<protein>
    <recommendedName>
        <fullName evidence="3">DUF2059 domain-containing protein</fullName>
    </recommendedName>
</protein>
<dbReference type="Pfam" id="PF09832">
    <property type="entry name" value="DUF2059"/>
    <property type="match status" value="1"/>
</dbReference>
<accession>A2SI06</accession>
<sequence length="227" mass="23457">MRKLPPLATALALLLNVGAGSALAQGAVAPAAAASAAPAAGSPAKRDLARRWVALQQDSLDAAARSIVEAPARQLLGAAEPVLRSKVPADKRDAVAKQLQDEARKYADELTPVVRKRAQELAQSQMLAAVEEKYTEDELRQVVGFYESPVFKKLQQTQPPIEQALGQKLLAGVQPTVETKAKALQATMAKILGVSPAPVGGGASAPAGSGLKPSAPKKLGAPSADKP</sequence>
<dbReference type="EMBL" id="CP000555">
    <property type="protein sequence ID" value="ABM95195.1"/>
    <property type="molecule type" value="Genomic_DNA"/>
</dbReference>
<dbReference type="STRING" id="420662.Mpe_A2239"/>
<feature type="domain" description="DUF2059" evidence="3">
    <location>
        <begin position="125"/>
        <end position="175"/>
    </location>
</feature>
<dbReference type="KEGG" id="mpt:Mpe_A2239"/>
<dbReference type="RefSeq" id="WP_011829832.1">
    <property type="nucleotide sequence ID" value="NC_008825.1"/>
</dbReference>
<feature type="region of interest" description="Disordered" evidence="1">
    <location>
        <begin position="195"/>
        <end position="227"/>
    </location>
</feature>
<proteinExistence type="predicted"/>
<keyword evidence="2" id="KW-0732">Signal</keyword>
<dbReference type="HOGENOM" id="CLU_106264_0_0_4"/>
<name>A2SI06_METPP</name>
<evidence type="ECO:0000259" key="3">
    <source>
        <dbReference type="Pfam" id="PF09832"/>
    </source>
</evidence>
<dbReference type="InterPro" id="IPR018637">
    <property type="entry name" value="DUF2059"/>
</dbReference>
<dbReference type="eggNOG" id="COG3184">
    <property type="taxonomic scope" value="Bacteria"/>
</dbReference>
<evidence type="ECO:0000313" key="4">
    <source>
        <dbReference type="EMBL" id="ABM95195.1"/>
    </source>
</evidence>
<feature type="chain" id="PRO_5002645839" description="DUF2059 domain-containing protein" evidence="2">
    <location>
        <begin position="25"/>
        <end position="227"/>
    </location>
</feature>
<keyword evidence="5" id="KW-1185">Reference proteome</keyword>